<name>A0A4U8WE15_9NOCA</name>
<accession>A0A4U8WE15</accession>
<evidence type="ECO:0000313" key="2">
    <source>
        <dbReference type="EMBL" id="VFB00738.1"/>
    </source>
</evidence>
<feature type="region of interest" description="Disordered" evidence="1">
    <location>
        <begin position="1"/>
        <end position="21"/>
    </location>
</feature>
<protein>
    <submittedName>
        <fullName evidence="2">Uncharacterized protein</fullName>
    </submittedName>
</protein>
<proteinExistence type="predicted"/>
<dbReference type="EMBL" id="LR215973">
    <property type="protein sequence ID" value="VFB00738.1"/>
    <property type="molecule type" value="Genomic_DNA"/>
</dbReference>
<organism evidence="2 3">
    <name type="scientific">Nocardia cyriacigeorgica</name>
    <dbReference type="NCBI Taxonomy" id="135487"/>
    <lineage>
        <taxon>Bacteria</taxon>
        <taxon>Bacillati</taxon>
        <taxon>Actinomycetota</taxon>
        <taxon>Actinomycetes</taxon>
        <taxon>Mycobacteriales</taxon>
        <taxon>Nocardiaceae</taxon>
        <taxon>Nocardia</taxon>
    </lineage>
</organism>
<dbReference type="RefSeq" id="WP_130918498.1">
    <property type="nucleotide sequence ID" value="NZ_LR215973.1"/>
</dbReference>
<dbReference type="AlphaFoldDB" id="A0A4U8WE15"/>
<reference evidence="2 3" key="1">
    <citation type="submission" date="2019-02" db="EMBL/GenBank/DDBJ databases">
        <authorList>
            <consortium name="Pathogen Informatics"/>
        </authorList>
    </citation>
    <scope>NUCLEOTIDE SEQUENCE [LARGE SCALE GENOMIC DNA]</scope>
    <source>
        <strain evidence="2 3">3012STDY6756504</strain>
    </source>
</reference>
<evidence type="ECO:0000256" key="1">
    <source>
        <dbReference type="SAM" id="MobiDB-lite"/>
    </source>
</evidence>
<sequence>MSRAGLPRIRSQYPGSVGSAGQDDVVTDGRVSLVDLLIAGLTAPKAAADESLRQRILRELEDRLPAEGDGAPTVTRALGPIESYRDTVRALGRAPSGRFEYADAICALIAVGAVPADEADDLAPFLPAWSGFRRQLVLNRIAAGDLDGARSLAADLEDEHRWRAYRDIGAELAARGDAPGFFAEWRNYAIARDRDDLAELAKLLVVAGREDSGSGAGADVVEGLQRVLHRDAAGLVPELDQLILLSAVIKSVTEPEPQHNHPLLDDVVDRLVAIGASSGPAVAARRDALLAYLWPAIGDHATRDRVRDAIRTPGLLASLT</sequence>
<dbReference type="Proteomes" id="UP000290439">
    <property type="component" value="Chromosome"/>
</dbReference>
<gene>
    <name evidence="2" type="ORF">NCTC10797_04542</name>
</gene>
<evidence type="ECO:0000313" key="3">
    <source>
        <dbReference type="Proteomes" id="UP000290439"/>
    </source>
</evidence>